<evidence type="ECO:0000313" key="4">
    <source>
        <dbReference type="EMBL" id="MBP2386108.1"/>
    </source>
</evidence>
<dbReference type="SMART" id="SM00507">
    <property type="entry name" value="HNHc"/>
    <property type="match status" value="1"/>
</dbReference>
<sequence length="414" mass="44175">MPPKTSTPSYPVLAGAASDGTADVGNLSHLAGRLEGMQSRITPRPDARNITTAIEETLVHEARTGEPKSCGKAMQDWEEFLADNGSPITDDEILAKRGMFYRGYRDGCDEFLLRCDPLESEVILSFGEAWSNPRSRKMPPGSASTAATRNSPSFATGGDAMLSPSGTPDFCPVGTPAPEWALTPGAAARDMPLSELDCGLPLQWCSLEDAAGDPRSSPQLLLDAVIAACAGVLSGEDVSDTGGMHVKIGVLIGYRSLLGEMEDAGITDHGRPISAANIRRMACNADMLPAVLATNGELLDLGREARGFNKTQRRALALRDRGCTVPGCPRPAATSEAHHVKPWLEGGETSVKNGALLCLYHHLQVHAGLITMKMIDGVPHLVERAGQPRGAPERNLHWYPELRTSGYTSPLFSD</sequence>
<comment type="similarity">
    <text evidence="1">Belongs to the Rv1128c/1148c/1588c/1702c/1945/3466 family.</text>
</comment>
<dbReference type="Pfam" id="PF02720">
    <property type="entry name" value="DUF222"/>
    <property type="match status" value="1"/>
</dbReference>
<protein>
    <recommendedName>
        <fullName evidence="3">HNH nuclease domain-containing protein</fullName>
    </recommendedName>
</protein>
<keyword evidence="5" id="KW-1185">Reference proteome</keyword>
<dbReference type="Proteomes" id="UP001296993">
    <property type="component" value="Unassembled WGS sequence"/>
</dbReference>
<gene>
    <name evidence="4" type="ORF">JOF47_001619</name>
</gene>
<feature type="region of interest" description="Disordered" evidence="2">
    <location>
        <begin position="132"/>
        <end position="157"/>
    </location>
</feature>
<dbReference type="RefSeq" id="WP_209997071.1">
    <property type="nucleotide sequence ID" value="NZ_BAAAJY010000003.1"/>
</dbReference>
<evidence type="ECO:0000256" key="1">
    <source>
        <dbReference type="ARBA" id="ARBA00023450"/>
    </source>
</evidence>
<evidence type="ECO:0000256" key="2">
    <source>
        <dbReference type="SAM" id="MobiDB-lite"/>
    </source>
</evidence>
<evidence type="ECO:0000259" key="3">
    <source>
        <dbReference type="SMART" id="SM00507"/>
    </source>
</evidence>
<dbReference type="EMBL" id="JAGIOF010000001">
    <property type="protein sequence ID" value="MBP2386108.1"/>
    <property type="molecule type" value="Genomic_DNA"/>
</dbReference>
<dbReference type="CDD" id="cd00085">
    <property type="entry name" value="HNHc"/>
    <property type="match status" value="1"/>
</dbReference>
<name>A0ABS4XD07_9MICC</name>
<feature type="compositionally biased region" description="Polar residues" evidence="2">
    <location>
        <begin position="142"/>
        <end position="154"/>
    </location>
</feature>
<dbReference type="InterPro" id="IPR003615">
    <property type="entry name" value="HNH_nuc"/>
</dbReference>
<reference evidence="4 5" key="1">
    <citation type="submission" date="2021-03" db="EMBL/GenBank/DDBJ databases">
        <title>Sequencing the genomes of 1000 actinobacteria strains.</title>
        <authorList>
            <person name="Klenk H.-P."/>
        </authorList>
    </citation>
    <scope>NUCLEOTIDE SEQUENCE [LARGE SCALE GENOMIC DNA]</scope>
    <source>
        <strain evidence="4 5">DSM 15797</strain>
    </source>
</reference>
<comment type="caution">
    <text evidence="4">The sequence shown here is derived from an EMBL/GenBank/DDBJ whole genome shotgun (WGS) entry which is preliminary data.</text>
</comment>
<dbReference type="Pfam" id="PF01844">
    <property type="entry name" value="HNH"/>
    <property type="match status" value="1"/>
</dbReference>
<organism evidence="4 5">
    <name type="scientific">Paeniglutamicibacter kerguelensis</name>
    <dbReference type="NCBI Taxonomy" id="254788"/>
    <lineage>
        <taxon>Bacteria</taxon>
        <taxon>Bacillati</taxon>
        <taxon>Actinomycetota</taxon>
        <taxon>Actinomycetes</taxon>
        <taxon>Micrococcales</taxon>
        <taxon>Micrococcaceae</taxon>
        <taxon>Paeniglutamicibacter</taxon>
    </lineage>
</organism>
<accession>A0ABS4XD07</accession>
<dbReference type="InterPro" id="IPR002711">
    <property type="entry name" value="HNH"/>
</dbReference>
<dbReference type="InterPro" id="IPR003870">
    <property type="entry name" value="DUF222"/>
</dbReference>
<feature type="domain" description="HNH nuclease" evidence="3">
    <location>
        <begin position="311"/>
        <end position="363"/>
    </location>
</feature>
<evidence type="ECO:0000313" key="5">
    <source>
        <dbReference type="Proteomes" id="UP001296993"/>
    </source>
</evidence>
<proteinExistence type="inferred from homology"/>